<evidence type="ECO:0000256" key="1">
    <source>
        <dbReference type="SAM" id="MobiDB-lite"/>
    </source>
</evidence>
<reference evidence="2" key="1">
    <citation type="submission" date="2021-09" db="EMBL/GenBank/DDBJ databases">
        <title>The genome of Mauremys mutica provides insights into the evolution of semi-aquatic lifestyle.</title>
        <authorList>
            <person name="Gong S."/>
            <person name="Gao Y."/>
        </authorList>
    </citation>
    <scope>NUCLEOTIDE SEQUENCE</scope>
    <source>
        <strain evidence="2">MM-2020</strain>
        <tissue evidence="2">Muscle</tissue>
    </source>
</reference>
<organism evidence="2 3">
    <name type="scientific">Mauremys mutica</name>
    <name type="common">yellowpond turtle</name>
    <dbReference type="NCBI Taxonomy" id="74926"/>
    <lineage>
        <taxon>Eukaryota</taxon>
        <taxon>Metazoa</taxon>
        <taxon>Chordata</taxon>
        <taxon>Craniata</taxon>
        <taxon>Vertebrata</taxon>
        <taxon>Euteleostomi</taxon>
        <taxon>Archelosauria</taxon>
        <taxon>Testudinata</taxon>
        <taxon>Testudines</taxon>
        <taxon>Cryptodira</taxon>
        <taxon>Durocryptodira</taxon>
        <taxon>Testudinoidea</taxon>
        <taxon>Geoemydidae</taxon>
        <taxon>Geoemydinae</taxon>
        <taxon>Mauremys</taxon>
    </lineage>
</organism>
<dbReference type="Proteomes" id="UP000827986">
    <property type="component" value="Unassembled WGS sequence"/>
</dbReference>
<keyword evidence="3" id="KW-1185">Reference proteome</keyword>
<accession>A0A9D4B340</accession>
<proteinExistence type="predicted"/>
<dbReference type="EMBL" id="JAHDVG010000471">
    <property type="protein sequence ID" value="KAH1179758.1"/>
    <property type="molecule type" value="Genomic_DNA"/>
</dbReference>
<feature type="region of interest" description="Disordered" evidence="1">
    <location>
        <begin position="40"/>
        <end position="108"/>
    </location>
</feature>
<evidence type="ECO:0000313" key="3">
    <source>
        <dbReference type="Proteomes" id="UP000827986"/>
    </source>
</evidence>
<comment type="caution">
    <text evidence="2">The sequence shown here is derived from an EMBL/GenBank/DDBJ whole genome shotgun (WGS) entry which is preliminary data.</text>
</comment>
<gene>
    <name evidence="2" type="ORF">KIL84_005808</name>
</gene>
<evidence type="ECO:0000313" key="2">
    <source>
        <dbReference type="EMBL" id="KAH1179758.1"/>
    </source>
</evidence>
<sequence length="193" mass="21212">MPKEPPAIPPQTPMCFFPARDLRTSPERGQRQRGLHTALHTHTHRHTHSASPTPSLSPSHYPHQRECSCPRTRLLHPPPKHSEEELHKHSLCPPPTHTATHTQPLPRPATRYPTGPTNVLPCPRETCLWVCRTDSSLGSGEESHPPFPPPKCSPHTHRSTPCTPIHPTCPTNVPLIHLGSPARGPGCPSGSLV</sequence>
<name>A0A9D4B340_9SAUR</name>
<protein>
    <submittedName>
        <fullName evidence="2">Uncharacterized protein</fullName>
    </submittedName>
</protein>
<dbReference type="AlphaFoldDB" id="A0A9D4B340"/>